<protein>
    <submittedName>
        <fullName evidence="5">LptA/OstA family protein</fullName>
    </submittedName>
</protein>
<feature type="domain" description="Organic solvent tolerance-like N-terminal" evidence="4">
    <location>
        <begin position="39"/>
        <end position="146"/>
    </location>
</feature>
<organism evidence="5 6">
    <name type="scientific">Sphingoaurantiacus capsulatus</name>
    <dbReference type="NCBI Taxonomy" id="1771310"/>
    <lineage>
        <taxon>Bacteria</taxon>
        <taxon>Pseudomonadati</taxon>
        <taxon>Pseudomonadota</taxon>
        <taxon>Alphaproteobacteria</taxon>
        <taxon>Sphingomonadales</taxon>
        <taxon>Sphingosinicellaceae</taxon>
        <taxon>Sphingoaurantiacus</taxon>
    </lineage>
</organism>
<accession>A0ABV7XE90</accession>
<keyword evidence="1 3" id="KW-0732">Signal</keyword>
<dbReference type="Proteomes" id="UP001595615">
    <property type="component" value="Unassembled WGS sequence"/>
</dbReference>
<name>A0ABV7XE90_9SPHN</name>
<evidence type="ECO:0000313" key="6">
    <source>
        <dbReference type="Proteomes" id="UP001595615"/>
    </source>
</evidence>
<dbReference type="InterPro" id="IPR052037">
    <property type="entry name" value="LPS_export_LptA"/>
</dbReference>
<evidence type="ECO:0000256" key="3">
    <source>
        <dbReference type="SAM" id="SignalP"/>
    </source>
</evidence>
<evidence type="ECO:0000259" key="4">
    <source>
        <dbReference type="Pfam" id="PF03968"/>
    </source>
</evidence>
<evidence type="ECO:0000256" key="1">
    <source>
        <dbReference type="ARBA" id="ARBA00022729"/>
    </source>
</evidence>
<dbReference type="Pfam" id="PF03968">
    <property type="entry name" value="LptD_N"/>
    <property type="match status" value="1"/>
</dbReference>
<dbReference type="PANTHER" id="PTHR36504:SF1">
    <property type="entry name" value="LIPOPOLYSACCHARIDE EXPORT SYSTEM PROTEIN LPTA"/>
    <property type="match status" value="1"/>
</dbReference>
<gene>
    <name evidence="5" type="ORF">ACFOMD_16885</name>
</gene>
<evidence type="ECO:0000256" key="2">
    <source>
        <dbReference type="SAM" id="MobiDB-lite"/>
    </source>
</evidence>
<keyword evidence="6" id="KW-1185">Reference proteome</keyword>
<sequence>MRPLLFLALAALLAAPAASQGGLGNSALARHDTKAPIDIDAARIEVRDRDNQAIFSGNVVVRQGNMTLQAGQLRVFYQRAQGDDLAILRIDAEGGVTLVSPSERARGSYGVYDVEDRQLTMIGNVVLTRGDSVLRGQRLGIDLETGRSTLDGASSGGATGSSGTRVTGRFVVPERRANP</sequence>
<reference evidence="6" key="1">
    <citation type="journal article" date="2019" name="Int. J. Syst. Evol. Microbiol.">
        <title>The Global Catalogue of Microorganisms (GCM) 10K type strain sequencing project: providing services to taxonomists for standard genome sequencing and annotation.</title>
        <authorList>
            <consortium name="The Broad Institute Genomics Platform"/>
            <consortium name="The Broad Institute Genome Sequencing Center for Infectious Disease"/>
            <person name="Wu L."/>
            <person name="Ma J."/>
        </authorList>
    </citation>
    <scope>NUCLEOTIDE SEQUENCE [LARGE SCALE GENOMIC DNA]</scope>
    <source>
        <strain evidence="6">KCTC 42644</strain>
    </source>
</reference>
<dbReference type="InterPro" id="IPR005653">
    <property type="entry name" value="OstA-like_N"/>
</dbReference>
<feature type="chain" id="PRO_5045062070" evidence="3">
    <location>
        <begin position="20"/>
        <end position="179"/>
    </location>
</feature>
<dbReference type="PANTHER" id="PTHR36504">
    <property type="entry name" value="LIPOPOLYSACCHARIDE EXPORT SYSTEM PROTEIN LPTA"/>
    <property type="match status" value="1"/>
</dbReference>
<dbReference type="Gene3D" id="2.60.450.10">
    <property type="entry name" value="Lipopolysaccharide (LPS) transport protein A like domain"/>
    <property type="match status" value="1"/>
</dbReference>
<comment type="caution">
    <text evidence="5">The sequence shown here is derived from an EMBL/GenBank/DDBJ whole genome shotgun (WGS) entry which is preliminary data.</text>
</comment>
<dbReference type="RefSeq" id="WP_380863549.1">
    <property type="nucleotide sequence ID" value="NZ_JBHRXV010000012.1"/>
</dbReference>
<feature type="region of interest" description="Disordered" evidence="2">
    <location>
        <begin position="149"/>
        <end position="179"/>
    </location>
</feature>
<proteinExistence type="predicted"/>
<feature type="signal peptide" evidence="3">
    <location>
        <begin position="1"/>
        <end position="19"/>
    </location>
</feature>
<evidence type="ECO:0000313" key="5">
    <source>
        <dbReference type="EMBL" id="MFC3714246.1"/>
    </source>
</evidence>
<dbReference type="EMBL" id="JBHRXV010000012">
    <property type="protein sequence ID" value="MFC3714246.1"/>
    <property type="molecule type" value="Genomic_DNA"/>
</dbReference>